<dbReference type="Proteomes" id="UP000790377">
    <property type="component" value="Unassembled WGS sequence"/>
</dbReference>
<gene>
    <name evidence="1" type="ORF">BJ138DRAFT_1234259</name>
</gene>
<proteinExistence type="predicted"/>
<name>A0ACB7ZUT1_9AGAM</name>
<evidence type="ECO:0000313" key="2">
    <source>
        <dbReference type="Proteomes" id="UP000790377"/>
    </source>
</evidence>
<accession>A0ACB7ZUT1</accession>
<organism evidence="1 2">
    <name type="scientific">Hygrophoropsis aurantiaca</name>
    <dbReference type="NCBI Taxonomy" id="72124"/>
    <lineage>
        <taxon>Eukaryota</taxon>
        <taxon>Fungi</taxon>
        <taxon>Dikarya</taxon>
        <taxon>Basidiomycota</taxon>
        <taxon>Agaricomycotina</taxon>
        <taxon>Agaricomycetes</taxon>
        <taxon>Agaricomycetidae</taxon>
        <taxon>Boletales</taxon>
        <taxon>Coniophorineae</taxon>
        <taxon>Hygrophoropsidaceae</taxon>
        <taxon>Hygrophoropsis</taxon>
    </lineage>
</organism>
<protein>
    <submittedName>
        <fullName evidence="1">Uncharacterized protein</fullName>
    </submittedName>
</protein>
<reference evidence="1" key="1">
    <citation type="journal article" date="2021" name="New Phytol.">
        <title>Evolutionary innovations through gain and loss of genes in the ectomycorrhizal Boletales.</title>
        <authorList>
            <person name="Wu G."/>
            <person name="Miyauchi S."/>
            <person name="Morin E."/>
            <person name="Kuo A."/>
            <person name="Drula E."/>
            <person name="Varga T."/>
            <person name="Kohler A."/>
            <person name="Feng B."/>
            <person name="Cao Y."/>
            <person name="Lipzen A."/>
            <person name="Daum C."/>
            <person name="Hundley H."/>
            <person name="Pangilinan J."/>
            <person name="Johnson J."/>
            <person name="Barry K."/>
            <person name="LaButti K."/>
            <person name="Ng V."/>
            <person name="Ahrendt S."/>
            <person name="Min B."/>
            <person name="Choi I.G."/>
            <person name="Park H."/>
            <person name="Plett J.M."/>
            <person name="Magnuson J."/>
            <person name="Spatafora J.W."/>
            <person name="Nagy L.G."/>
            <person name="Henrissat B."/>
            <person name="Grigoriev I.V."/>
            <person name="Yang Z.L."/>
            <person name="Xu J."/>
            <person name="Martin F.M."/>
        </authorList>
    </citation>
    <scope>NUCLEOTIDE SEQUENCE</scope>
    <source>
        <strain evidence="1">ATCC 28755</strain>
    </source>
</reference>
<sequence>MVKLSLDIPTQPLLRINATTHDAWESEDFDVAEDAVIKAHVNDHNAFANRALVRARKLQWDAAIEDAQMSINILPSPIGYIALSVALSGQRNCEDATRVLDLGVIDCNGDVDAIRWLLLVKAIIVFNNGQCEEGIARTTDLIKTRPGNDAPLCRSVQAYMYVHLGMVAMNDREDAKVVQLLACVLGLGSFSTKIPELSTISTIDCLCKIFGWNFDTLWYIVLKWKCEALYAAGQTNEAVESLHAMMDQLDEDIKAMKRTKDWLVDFKLRCAWTLGDLGDEARLLNNYSEAVNQYSAALALDPSHAIFAKRSETRAAMGLWEDALEDAEHAIMLNDPSPWGYGRKHAALHGARDYGNAIEAFNTMLSKLEHDPNPRIRHFRRQYASPSDIERVIQRAIDESLQNSPLRLIETTTGRLCDRTEQKKAFEATSYFKELISSMTTNVEFDHNRIIEVVKRYFLYTMLSHRWEGEEPLLRDVRNKSVYDLELMYTVSKLQSFCQLARNLGYNWAWSDTCCIDKTNSVELQKSLNSMFNWYWHSSLTVVYLSDVPPSSKPGALAKSAWNTRCWTLQELLAPNVILFFAQDWTPYLNDSLNHKESTVIMEELEDATGVSVQGLIGFRPGTTEVRQKLHWASARITTEPEDVAYSLIGIFDVTLIVNYGEKKQKALGRLLEAIVSRSGDVTALDWIGQPSEYNSCLPADISVYSAPACVPSFVSRAEMETLVSRLQSSITAEMALALYDKLDRQPPPRFANHRLTLPCIVFPLTALTKWIDDQFGSKVYYAAADGLEDVEITTADTFSPFSPSRPARPGWGMLLVRPWNRALLGVADVESDIRNAEDSPSPSNAIPLRRSESLQPTPTFDALQKAALMLVVRLQQRFAALLLVRERGGEYKRVASDRDIIAQVREVNKLTDIRTIEIL</sequence>
<evidence type="ECO:0000313" key="1">
    <source>
        <dbReference type="EMBL" id="KAH7904926.1"/>
    </source>
</evidence>
<keyword evidence="2" id="KW-1185">Reference proteome</keyword>
<dbReference type="EMBL" id="MU268322">
    <property type="protein sequence ID" value="KAH7904926.1"/>
    <property type="molecule type" value="Genomic_DNA"/>
</dbReference>
<comment type="caution">
    <text evidence="1">The sequence shown here is derived from an EMBL/GenBank/DDBJ whole genome shotgun (WGS) entry which is preliminary data.</text>
</comment>